<keyword evidence="2" id="KW-1185">Reference proteome</keyword>
<gene>
    <name evidence="1" type="ORF">WJX74_006977</name>
</gene>
<comment type="caution">
    <text evidence="1">The sequence shown here is derived from an EMBL/GenBank/DDBJ whole genome shotgun (WGS) entry which is preliminary data.</text>
</comment>
<sequence>MATPTPFSALTQNTWQIPNPIAQQQASSLPGSLSPFWGGAGASQSQSAAAAQNLRTQLAASPASPMVMAGTRMTMDIAAQFCLGLALLITILTHQ</sequence>
<evidence type="ECO:0000313" key="1">
    <source>
        <dbReference type="EMBL" id="KAK9816137.1"/>
    </source>
</evidence>
<name>A0AAW1Q4J0_9CHLO</name>
<dbReference type="EMBL" id="JALJOS010000091">
    <property type="protein sequence ID" value="KAK9816137.1"/>
    <property type="molecule type" value="Genomic_DNA"/>
</dbReference>
<dbReference type="AlphaFoldDB" id="A0AAW1Q4J0"/>
<organism evidence="1 2">
    <name type="scientific">Apatococcus lobatus</name>
    <dbReference type="NCBI Taxonomy" id="904363"/>
    <lineage>
        <taxon>Eukaryota</taxon>
        <taxon>Viridiplantae</taxon>
        <taxon>Chlorophyta</taxon>
        <taxon>core chlorophytes</taxon>
        <taxon>Trebouxiophyceae</taxon>
        <taxon>Chlorellales</taxon>
        <taxon>Chlorellaceae</taxon>
        <taxon>Apatococcus</taxon>
    </lineage>
</organism>
<accession>A0AAW1Q4J0</accession>
<reference evidence="1 2" key="1">
    <citation type="journal article" date="2024" name="Nat. Commun.">
        <title>Phylogenomics reveals the evolutionary origins of lichenization in chlorophyte algae.</title>
        <authorList>
            <person name="Puginier C."/>
            <person name="Libourel C."/>
            <person name="Otte J."/>
            <person name="Skaloud P."/>
            <person name="Haon M."/>
            <person name="Grisel S."/>
            <person name="Petersen M."/>
            <person name="Berrin J.G."/>
            <person name="Delaux P.M."/>
            <person name="Dal Grande F."/>
            <person name="Keller J."/>
        </authorList>
    </citation>
    <scope>NUCLEOTIDE SEQUENCE [LARGE SCALE GENOMIC DNA]</scope>
    <source>
        <strain evidence="1 2">SAG 2145</strain>
    </source>
</reference>
<proteinExistence type="predicted"/>
<evidence type="ECO:0000313" key="2">
    <source>
        <dbReference type="Proteomes" id="UP001438707"/>
    </source>
</evidence>
<dbReference type="Proteomes" id="UP001438707">
    <property type="component" value="Unassembled WGS sequence"/>
</dbReference>
<protein>
    <submittedName>
        <fullName evidence="1">Uncharacterized protein</fullName>
    </submittedName>
</protein>